<sequence>MASKAFLIVAMILAPTLAYSYKVGGDSDGWKSGDNYTEWATGKIRDAFATNYVVGDNAGWKLGVNYTAWTEGKTFRVGDTLVFMYTSGTHNVLKVDGADFQKCASSNASAKPLTSGNDMITLATPGKKWYICNIADHCSKGMKLVITVSEAEAPAPSPLPGSSAPPPPGTSAASGISFSFSISPLKYTVWMLAAMALSKMVMA</sequence>
<dbReference type="Proteomes" id="UP000504604">
    <property type="component" value="Linkage group LG6"/>
</dbReference>
<keyword evidence="2" id="KW-0813">Transport</keyword>
<dbReference type="Gramene" id="SIN_1015645.t">
    <property type="protein sequence ID" value="SIN_1015645.t"/>
    <property type="gene ID" value="SIN_1015645"/>
</dbReference>
<keyword evidence="9" id="KW-0472">Membrane</keyword>
<evidence type="ECO:0000256" key="4">
    <source>
        <dbReference type="ARBA" id="ARBA00022723"/>
    </source>
</evidence>
<dbReference type="PANTHER" id="PTHR33021">
    <property type="entry name" value="BLUE COPPER PROTEIN"/>
    <property type="match status" value="1"/>
</dbReference>
<evidence type="ECO:0000256" key="8">
    <source>
        <dbReference type="ARBA" id="ARBA00023008"/>
    </source>
</evidence>
<name>A0A6I9TEE6_SESIN</name>
<evidence type="ECO:0000256" key="3">
    <source>
        <dbReference type="ARBA" id="ARBA00022692"/>
    </source>
</evidence>
<proteinExistence type="predicted"/>
<keyword evidence="3" id="KW-0812">Transmembrane</keyword>
<dbReference type="InterPro" id="IPR039391">
    <property type="entry name" value="Phytocyanin-like"/>
</dbReference>
<dbReference type="Pfam" id="PF02298">
    <property type="entry name" value="Cu_bind_like"/>
    <property type="match status" value="1"/>
</dbReference>
<evidence type="ECO:0000256" key="5">
    <source>
        <dbReference type="ARBA" id="ARBA00022729"/>
    </source>
</evidence>
<dbReference type="AlphaFoldDB" id="A0A6I9TEE6"/>
<evidence type="ECO:0000256" key="2">
    <source>
        <dbReference type="ARBA" id="ARBA00022448"/>
    </source>
</evidence>
<dbReference type="KEGG" id="sind:105164265"/>
<comment type="subcellular location">
    <subcellularLocation>
        <location evidence="1">Membrane</location>
        <topology evidence="1">Single-pass type I membrane protein</topology>
    </subcellularLocation>
</comment>
<dbReference type="PANTHER" id="PTHR33021:SF533">
    <property type="entry name" value="PHYTOCYANIN DOMAIN-CONTAINING PROTEIN"/>
    <property type="match status" value="1"/>
</dbReference>
<feature type="signal peptide" evidence="12">
    <location>
        <begin position="1"/>
        <end position="18"/>
    </location>
</feature>
<keyword evidence="10" id="KW-1015">Disulfide bond</keyword>
<dbReference type="OrthoDB" id="904961at2759"/>
<keyword evidence="14" id="KW-1185">Reference proteome</keyword>
<evidence type="ECO:0000256" key="1">
    <source>
        <dbReference type="ARBA" id="ARBA00004479"/>
    </source>
</evidence>
<dbReference type="Gene3D" id="2.60.40.420">
    <property type="entry name" value="Cupredoxins - blue copper proteins"/>
    <property type="match status" value="1"/>
</dbReference>
<dbReference type="GO" id="GO:0009055">
    <property type="term" value="F:electron transfer activity"/>
    <property type="evidence" value="ECO:0007669"/>
    <property type="project" value="InterPro"/>
</dbReference>
<protein>
    <submittedName>
        <fullName evidence="15">Blue copper protein-like</fullName>
    </submittedName>
</protein>
<dbReference type="GO" id="GO:0009610">
    <property type="term" value="P:response to symbiotic fungus"/>
    <property type="evidence" value="ECO:0007669"/>
    <property type="project" value="UniProtKB-ARBA"/>
</dbReference>
<dbReference type="InterPro" id="IPR008972">
    <property type="entry name" value="Cupredoxin"/>
</dbReference>
<dbReference type="RefSeq" id="XP_011081179.1">
    <property type="nucleotide sequence ID" value="XM_011082877.2"/>
</dbReference>
<dbReference type="GO" id="GO:0005886">
    <property type="term" value="C:plasma membrane"/>
    <property type="evidence" value="ECO:0007669"/>
    <property type="project" value="TreeGrafter"/>
</dbReference>
<evidence type="ECO:0000259" key="13">
    <source>
        <dbReference type="PROSITE" id="PS51485"/>
    </source>
</evidence>
<evidence type="ECO:0000256" key="9">
    <source>
        <dbReference type="ARBA" id="ARBA00023136"/>
    </source>
</evidence>
<evidence type="ECO:0000256" key="6">
    <source>
        <dbReference type="ARBA" id="ARBA00022982"/>
    </source>
</evidence>
<evidence type="ECO:0000256" key="7">
    <source>
        <dbReference type="ARBA" id="ARBA00022989"/>
    </source>
</evidence>
<evidence type="ECO:0000256" key="10">
    <source>
        <dbReference type="ARBA" id="ARBA00023157"/>
    </source>
</evidence>
<gene>
    <name evidence="15" type="primary">LOC105164265</name>
</gene>
<dbReference type="PROSITE" id="PS51485">
    <property type="entry name" value="PHYTOCYANIN"/>
    <property type="match status" value="1"/>
</dbReference>
<evidence type="ECO:0000313" key="15">
    <source>
        <dbReference type="RefSeq" id="XP_011081179.1"/>
    </source>
</evidence>
<accession>A0A6I9TEE6</accession>
<keyword evidence="4" id="KW-0479">Metal-binding</keyword>
<evidence type="ECO:0000256" key="12">
    <source>
        <dbReference type="SAM" id="SignalP"/>
    </source>
</evidence>
<evidence type="ECO:0000313" key="14">
    <source>
        <dbReference type="Proteomes" id="UP000504604"/>
    </source>
</evidence>
<keyword evidence="11" id="KW-0325">Glycoprotein</keyword>
<evidence type="ECO:0000256" key="11">
    <source>
        <dbReference type="ARBA" id="ARBA00023180"/>
    </source>
</evidence>
<keyword evidence="6" id="KW-0249">Electron transport</keyword>
<organism evidence="14 15">
    <name type="scientific">Sesamum indicum</name>
    <name type="common">Oriental sesame</name>
    <name type="synonym">Sesamum orientale</name>
    <dbReference type="NCBI Taxonomy" id="4182"/>
    <lineage>
        <taxon>Eukaryota</taxon>
        <taxon>Viridiplantae</taxon>
        <taxon>Streptophyta</taxon>
        <taxon>Embryophyta</taxon>
        <taxon>Tracheophyta</taxon>
        <taxon>Spermatophyta</taxon>
        <taxon>Magnoliopsida</taxon>
        <taxon>eudicotyledons</taxon>
        <taxon>Gunneridae</taxon>
        <taxon>Pentapetalae</taxon>
        <taxon>asterids</taxon>
        <taxon>lamiids</taxon>
        <taxon>Lamiales</taxon>
        <taxon>Pedaliaceae</taxon>
        <taxon>Sesamum</taxon>
    </lineage>
</organism>
<dbReference type="GO" id="GO:0046872">
    <property type="term" value="F:metal ion binding"/>
    <property type="evidence" value="ECO:0007669"/>
    <property type="project" value="UniProtKB-KW"/>
</dbReference>
<reference evidence="15" key="1">
    <citation type="submission" date="2025-08" db="UniProtKB">
        <authorList>
            <consortium name="RefSeq"/>
        </authorList>
    </citation>
    <scope>IDENTIFICATION</scope>
</reference>
<dbReference type="FunFam" id="2.60.40.420:FF:000067">
    <property type="entry name" value="Cupredoxin superfamily protein"/>
    <property type="match status" value="1"/>
</dbReference>
<dbReference type="InParanoid" id="A0A6I9TEE6"/>
<keyword evidence="7" id="KW-1133">Transmembrane helix</keyword>
<feature type="domain" description="Phytocyanin" evidence="13">
    <location>
        <begin position="50"/>
        <end position="150"/>
    </location>
</feature>
<keyword evidence="8" id="KW-0186">Copper</keyword>
<keyword evidence="5 12" id="KW-0732">Signal</keyword>
<feature type="chain" id="PRO_5026778277" evidence="12">
    <location>
        <begin position="19"/>
        <end position="203"/>
    </location>
</feature>
<dbReference type="CDD" id="cd04216">
    <property type="entry name" value="Phytocyanin"/>
    <property type="match status" value="1"/>
</dbReference>
<dbReference type="GeneID" id="105164265"/>
<dbReference type="InterPro" id="IPR003245">
    <property type="entry name" value="Phytocyanin_dom"/>
</dbReference>
<dbReference type="SUPFAM" id="SSF49503">
    <property type="entry name" value="Cupredoxins"/>
    <property type="match status" value="1"/>
</dbReference>